<dbReference type="InterPro" id="IPR000477">
    <property type="entry name" value="RT_dom"/>
</dbReference>
<dbReference type="SUPFAM" id="SSF56672">
    <property type="entry name" value="DNA/RNA polymerases"/>
    <property type="match status" value="1"/>
</dbReference>
<proteinExistence type="predicted"/>
<keyword evidence="3" id="KW-0808">Transferase</keyword>
<keyword evidence="14" id="KW-0238">DNA-binding</keyword>
<accession>A0ABQ4ZCY4</accession>
<evidence type="ECO:0000256" key="13">
    <source>
        <dbReference type="ARBA" id="ARBA00022932"/>
    </source>
</evidence>
<dbReference type="InterPro" id="IPR050951">
    <property type="entry name" value="Retrovirus_Pol_polyprotein"/>
</dbReference>
<evidence type="ECO:0000256" key="3">
    <source>
        <dbReference type="ARBA" id="ARBA00022679"/>
    </source>
</evidence>
<dbReference type="InterPro" id="IPR043502">
    <property type="entry name" value="DNA/RNA_pol_sf"/>
</dbReference>
<keyword evidence="11" id="KW-0229">DNA integration</keyword>
<dbReference type="PANTHER" id="PTHR37984">
    <property type="entry name" value="PROTEIN CBG26694"/>
    <property type="match status" value="1"/>
</dbReference>
<protein>
    <recommendedName>
        <fullName evidence="1">RNA-directed DNA polymerase</fullName>
        <ecNumber evidence="1">2.7.7.49</ecNumber>
    </recommendedName>
</protein>
<evidence type="ECO:0000259" key="17">
    <source>
        <dbReference type="PROSITE" id="PS50994"/>
    </source>
</evidence>
<dbReference type="Pfam" id="PF03732">
    <property type="entry name" value="Retrotrans_gag"/>
    <property type="match status" value="1"/>
</dbReference>
<dbReference type="Pfam" id="PF17921">
    <property type="entry name" value="Integrase_H2C2"/>
    <property type="match status" value="1"/>
</dbReference>
<keyword evidence="9" id="KW-0378">Hydrolase</keyword>
<evidence type="ECO:0000256" key="9">
    <source>
        <dbReference type="ARBA" id="ARBA00022801"/>
    </source>
</evidence>
<dbReference type="Gene3D" id="1.10.340.70">
    <property type="match status" value="1"/>
</dbReference>
<evidence type="ECO:0000256" key="7">
    <source>
        <dbReference type="ARBA" id="ARBA00022750"/>
    </source>
</evidence>
<dbReference type="InterPro" id="IPR012337">
    <property type="entry name" value="RNaseH-like_sf"/>
</dbReference>
<dbReference type="CDD" id="cd01647">
    <property type="entry name" value="RT_LTR"/>
    <property type="match status" value="1"/>
</dbReference>
<keyword evidence="10" id="KW-0460">Magnesium</keyword>
<evidence type="ECO:0000256" key="6">
    <source>
        <dbReference type="ARBA" id="ARBA00022723"/>
    </source>
</evidence>
<dbReference type="SUPFAM" id="SSF53098">
    <property type="entry name" value="Ribonuclease H-like"/>
    <property type="match status" value="1"/>
</dbReference>
<dbReference type="InterPro" id="IPR021109">
    <property type="entry name" value="Peptidase_aspartic_dom_sf"/>
</dbReference>
<dbReference type="Pfam" id="PF24626">
    <property type="entry name" value="SH3_Tf2-1"/>
    <property type="match status" value="1"/>
</dbReference>
<dbReference type="InterPro" id="IPR056924">
    <property type="entry name" value="SH3_Tf2-1"/>
</dbReference>
<sequence>MAPSHRSGPSNNEENPDIAAIIVHQLQTILPQIVTQVTNNVNNANGRNGGNGGNNGCTYEGFMACNPKEYDGKGGAIALTRWIEKMENVIDNSGCAENQRVKYAASSFVNKALTWWNTQVQARGREAAIGMSWNDFKALLIEEFCPSNEMEKLESEFWNHKMVGANHARSVAPINAVRGGYEPGTCYECGSHKHYQNTCLMLNLAPGQVGNRLTIEGNWNLMNNRNQVKGKAFNVNVVGALQDPNIMTSTVRQPISQATPVRAVRTSNNPRVCYECGSPDHFCNNYPKRGRAFNVNVNAMEVVQDHNIVTGTFSLNDHFVIVLFDTGADFSFISTEFAPLLNVKPSIANPGYVIEVADGNKVEVDSIFCDCKLELGSSMFSINLIPLGHGIFDVIVGMDWLFQHKVAIVCHEKVVEIPVEDGRTLIVYGERTVGIAKALKSAKEDEPKLGDISVVRDFEDVFLEDLTGLPPQRQVEFCIDLVPGATLIAKSPYRLAPSEMQELSGQLQELQDKGFIRPSHSSWGAPVLFVKKKDGSLRMCIDYRELNKLTVKNRYPLPMINDLFNQLQGSHYFSKIDLQSGYHQLRVHEDDIPKTVFQTRYGHFKFTVMPFGLTNVPAVFMDLMNRVCRPYLDKFIIVFIDDILIYSKTKEDHEEVHFLGHVVNQIGIHVDPSKIEAVKNWKTPTTPSEIRSFLGLAEESEVCMGHEAGRGFSDLKEQLMLCTHAKGQVIAYASRQLKIHKKNYMTRDLELGAVVFALKTWRHYLYGTKSVIYMDHKSIQHIFDQKELNTRQRRWIELFSDYECEIRYHPGKTRMREKIQAAQSEALKQENVLAESLHGLDQQMEKKEDESLYFIDRIWVPLVEGVRTVIMDEAHKSKYFVHPIADKMYHDLRDMYWWQGMKRDIAIEDYSTERLAKIYIDEIVARHGVPVSIISDRDGRFTSRCWQTVQKALGTRLDMSTAYHPQTDGQSERTIQTLEDMLRACVIDFGGSWDVHLPLAEFSYNNSYHSSIRCAPFEALYGRKCRSPVLWAEIGESSLIGPELVQETIDKVVLIKEKLKATRDHQKSYADNRRKPLEFEVGPFEILERIGPVAYRLRLPEELSGVHDTFHVSNLKKCLADASLHVPLDEIKVDKTLCFVEEPVEIMDREVKSLKRSRILLVKVSWNSKRGPEFTWEREDYMKSKYPQLFVERADESAS</sequence>
<evidence type="ECO:0000256" key="12">
    <source>
        <dbReference type="ARBA" id="ARBA00022918"/>
    </source>
</evidence>
<dbReference type="Pfam" id="PF00078">
    <property type="entry name" value="RVT_1"/>
    <property type="match status" value="1"/>
</dbReference>
<dbReference type="InterPro" id="IPR043128">
    <property type="entry name" value="Rev_trsase/Diguanyl_cyclase"/>
</dbReference>
<keyword evidence="19" id="KW-1185">Reference proteome</keyword>
<evidence type="ECO:0000256" key="5">
    <source>
        <dbReference type="ARBA" id="ARBA00022722"/>
    </source>
</evidence>
<dbReference type="InterPro" id="IPR005162">
    <property type="entry name" value="Retrotrans_gag_dom"/>
</dbReference>
<reference evidence="18" key="2">
    <citation type="submission" date="2022-01" db="EMBL/GenBank/DDBJ databases">
        <authorList>
            <person name="Yamashiro T."/>
            <person name="Shiraishi A."/>
            <person name="Satake H."/>
            <person name="Nakayama K."/>
        </authorList>
    </citation>
    <scope>NUCLEOTIDE SEQUENCE</scope>
</reference>
<dbReference type="InterPro" id="IPR041588">
    <property type="entry name" value="Integrase_H2C2"/>
</dbReference>
<dbReference type="CDD" id="cd09274">
    <property type="entry name" value="RNase_HI_RT_Ty3"/>
    <property type="match status" value="1"/>
</dbReference>
<evidence type="ECO:0000256" key="2">
    <source>
        <dbReference type="ARBA" id="ARBA00022670"/>
    </source>
</evidence>
<dbReference type="CDD" id="cd00303">
    <property type="entry name" value="retropepsin_like"/>
    <property type="match status" value="1"/>
</dbReference>
<keyword evidence="2" id="KW-0645">Protease</keyword>
<gene>
    <name evidence="18" type="ORF">Tco_0770611</name>
</gene>
<dbReference type="Gene3D" id="2.40.70.10">
    <property type="entry name" value="Acid Proteases"/>
    <property type="match status" value="1"/>
</dbReference>
<dbReference type="InterPro" id="IPR041373">
    <property type="entry name" value="RT_RNaseH"/>
</dbReference>
<comment type="caution">
    <text evidence="18">The sequence shown here is derived from an EMBL/GenBank/DDBJ whole genome shotgun (WGS) entry which is preliminary data.</text>
</comment>
<evidence type="ECO:0000313" key="19">
    <source>
        <dbReference type="Proteomes" id="UP001151760"/>
    </source>
</evidence>
<dbReference type="Gene3D" id="3.30.420.10">
    <property type="entry name" value="Ribonuclease H-like superfamily/Ribonuclease H"/>
    <property type="match status" value="1"/>
</dbReference>
<evidence type="ECO:0000256" key="14">
    <source>
        <dbReference type="ARBA" id="ARBA00023125"/>
    </source>
</evidence>
<evidence type="ECO:0000256" key="11">
    <source>
        <dbReference type="ARBA" id="ARBA00022908"/>
    </source>
</evidence>
<name>A0ABQ4ZCY4_9ASTR</name>
<dbReference type="PROSITE" id="PS00141">
    <property type="entry name" value="ASP_PROTEASE"/>
    <property type="match status" value="1"/>
</dbReference>
<dbReference type="Proteomes" id="UP001151760">
    <property type="component" value="Unassembled WGS sequence"/>
</dbReference>
<keyword evidence="5" id="KW-0540">Nuclease</keyword>
<reference evidence="18" key="1">
    <citation type="journal article" date="2022" name="Int. J. Mol. Sci.">
        <title>Draft Genome of Tanacetum Coccineum: Genomic Comparison of Closely Related Tanacetum-Family Plants.</title>
        <authorList>
            <person name="Yamashiro T."/>
            <person name="Shiraishi A."/>
            <person name="Nakayama K."/>
            <person name="Satake H."/>
        </authorList>
    </citation>
    <scope>NUCLEOTIDE SEQUENCE</scope>
</reference>
<dbReference type="Gene3D" id="3.10.10.10">
    <property type="entry name" value="HIV Type 1 Reverse Transcriptase, subunit A, domain 1"/>
    <property type="match status" value="1"/>
</dbReference>
<dbReference type="PROSITE" id="PS50878">
    <property type="entry name" value="RT_POL"/>
    <property type="match status" value="1"/>
</dbReference>
<dbReference type="GO" id="GO:0003964">
    <property type="term" value="F:RNA-directed DNA polymerase activity"/>
    <property type="evidence" value="ECO:0007669"/>
    <property type="project" value="UniProtKB-KW"/>
</dbReference>
<evidence type="ECO:0000256" key="8">
    <source>
        <dbReference type="ARBA" id="ARBA00022759"/>
    </source>
</evidence>
<dbReference type="Pfam" id="PF08284">
    <property type="entry name" value="RVP_2"/>
    <property type="match status" value="1"/>
</dbReference>
<dbReference type="InterPro" id="IPR036397">
    <property type="entry name" value="RNaseH_sf"/>
</dbReference>
<dbReference type="PANTHER" id="PTHR37984:SF5">
    <property type="entry name" value="PROTEIN NYNRIN-LIKE"/>
    <property type="match status" value="1"/>
</dbReference>
<keyword evidence="6" id="KW-0479">Metal-binding</keyword>
<dbReference type="InterPro" id="IPR001969">
    <property type="entry name" value="Aspartic_peptidase_AS"/>
</dbReference>
<keyword evidence="7" id="KW-0064">Aspartyl protease</keyword>
<dbReference type="Gene3D" id="4.10.60.10">
    <property type="entry name" value="Zinc finger, CCHC-type"/>
    <property type="match status" value="1"/>
</dbReference>
<dbReference type="PROSITE" id="PS50994">
    <property type="entry name" value="INTEGRASE"/>
    <property type="match status" value="1"/>
</dbReference>
<evidence type="ECO:0000256" key="4">
    <source>
        <dbReference type="ARBA" id="ARBA00022695"/>
    </source>
</evidence>
<evidence type="ECO:0000256" key="1">
    <source>
        <dbReference type="ARBA" id="ARBA00012493"/>
    </source>
</evidence>
<evidence type="ECO:0000259" key="16">
    <source>
        <dbReference type="PROSITE" id="PS50878"/>
    </source>
</evidence>
<feature type="domain" description="Integrase catalytic" evidence="17">
    <location>
        <begin position="857"/>
        <end position="1024"/>
    </location>
</feature>
<keyword evidence="13" id="KW-0239">DNA-directed DNA polymerase</keyword>
<keyword evidence="4" id="KW-0548">Nucleotidyltransferase</keyword>
<keyword evidence="15" id="KW-0233">DNA recombination</keyword>
<organism evidence="18 19">
    <name type="scientific">Tanacetum coccineum</name>
    <dbReference type="NCBI Taxonomy" id="301880"/>
    <lineage>
        <taxon>Eukaryota</taxon>
        <taxon>Viridiplantae</taxon>
        <taxon>Streptophyta</taxon>
        <taxon>Embryophyta</taxon>
        <taxon>Tracheophyta</taxon>
        <taxon>Spermatophyta</taxon>
        <taxon>Magnoliopsida</taxon>
        <taxon>eudicotyledons</taxon>
        <taxon>Gunneridae</taxon>
        <taxon>Pentapetalae</taxon>
        <taxon>asterids</taxon>
        <taxon>campanulids</taxon>
        <taxon>Asterales</taxon>
        <taxon>Asteraceae</taxon>
        <taxon>Asteroideae</taxon>
        <taxon>Anthemideae</taxon>
        <taxon>Anthemidinae</taxon>
        <taxon>Tanacetum</taxon>
    </lineage>
</organism>
<evidence type="ECO:0000256" key="10">
    <source>
        <dbReference type="ARBA" id="ARBA00022842"/>
    </source>
</evidence>
<dbReference type="SUPFAM" id="SSF50630">
    <property type="entry name" value="Acid proteases"/>
    <property type="match status" value="1"/>
</dbReference>
<dbReference type="Gene3D" id="3.30.70.270">
    <property type="match status" value="1"/>
</dbReference>
<keyword evidence="8" id="KW-0255">Endonuclease</keyword>
<evidence type="ECO:0000256" key="15">
    <source>
        <dbReference type="ARBA" id="ARBA00023172"/>
    </source>
</evidence>
<dbReference type="Pfam" id="PF17917">
    <property type="entry name" value="RT_RNaseH"/>
    <property type="match status" value="1"/>
</dbReference>
<evidence type="ECO:0000313" key="18">
    <source>
        <dbReference type="EMBL" id="GJS87975.1"/>
    </source>
</evidence>
<keyword evidence="12 18" id="KW-0695">RNA-directed DNA polymerase</keyword>
<dbReference type="EC" id="2.7.7.49" evidence="1"/>
<dbReference type="EMBL" id="BQNB010011239">
    <property type="protein sequence ID" value="GJS87975.1"/>
    <property type="molecule type" value="Genomic_DNA"/>
</dbReference>
<feature type="domain" description="Reverse transcriptase" evidence="16">
    <location>
        <begin position="511"/>
        <end position="698"/>
    </location>
</feature>
<dbReference type="InterPro" id="IPR001584">
    <property type="entry name" value="Integrase_cat-core"/>
</dbReference>